<dbReference type="GO" id="GO:0008270">
    <property type="term" value="F:zinc ion binding"/>
    <property type="evidence" value="ECO:0007669"/>
    <property type="project" value="UniProtKB-KW"/>
</dbReference>
<feature type="compositionally biased region" description="Acidic residues" evidence="2">
    <location>
        <begin position="184"/>
        <end position="196"/>
    </location>
</feature>
<dbReference type="EMBL" id="KI966453">
    <property type="protein sequence ID" value="EWC43745.1"/>
    <property type="molecule type" value="Genomic_DNA"/>
</dbReference>
<dbReference type="PROSITE" id="PS50089">
    <property type="entry name" value="ZF_RING_2"/>
    <property type="match status" value="1"/>
</dbReference>
<sequence>MAGHGRQGSNASDGFPPSFSSRRRERINPIVQTLGSRTDFEREDYDSPIRTMRGREMEVEHRDFIQNQDASTTEPNMRRLQEHRSRQYELLHRDFLQNQDASTTESNMRRLQEHRSRQYELLHRASLQRQIDQLHAQNRLQTSGSNNPPVGSWYSPIWPVPHNNNNMSIRSPEDSPAHPFGLAAEDEEHSSNSEEEYEDMIPLEDEDGFFTLMDGYIPRFPGNENQPPTARRTSSLRRQHAMNPNEQISAHGQASSNFNRQPGDVMHSRIERSRRYREREADLIQSRHNEAIRDIAGIVSGVRETVMGLPRWNRDHGSTGSVGGGRNGSSGPQTTRTLDHPQRPDNLKEEDLKIMADCKVCYGQVADIVLLPCAHLVLCQWCADTVAPAAPGRLEGAVAPRSNCPVCRARVDNKIKVFRC</sequence>
<feature type="region of interest" description="Disordered" evidence="2">
    <location>
        <begin position="1"/>
        <end position="42"/>
    </location>
</feature>
<keyword evidence="5" id="KW-1185">Reference proteome</keyword>
<feature type="region of interest" description="Disordered" evidence="2">
    <location>
        <begin position="246"/>
        <end position="273"/>
    </location>
</feature>
<evidence type="ECO:0000259" key="3">
    <source>
        <dbReference type="PROSITE" id="PS50089"/>
    </source>
</evidence>
<dbReference type="OrthoDB" id="1711136at2759"/>
<protein>
    <recommendedName>
        <fullName evidence="3">RING-type domain-containing protein</fullName>
    </recommendedName>
</protein>
<feature type="compositionally biased region" description="Polar residues" evidence="2">
    <location>
        <begin position="246"/>
        <end position="260"/>
    </location>
</feature>
<dbReference type="InterPro" id="IPR001841">
    <property type="entry name" value="Znf_RING"/>
</dbReference>
<dbReference type="Pfam" id="PF13920">
    <property type="entry name" value="zf-C3HC4_3"/>
    <property type="match status" value="1"/>
</dbReference>
<gene>
    <name evidence="4" type="ORF">DRE_07363</name>
</gene>
<keyword evidence="1" id="KW-0862">Zinc</keyword>
<feature type="domain" description="RING-type" evidence="3">
    <location>
        <begin position="358"/>
        <end position="408"/>
    </location>
</feature>
<evidence type="ECO:0000256" key="1">
    <source>
        <dbReference type="PROSITE-ProRule" id="PRU00175"/>
    </source>
</evidence>
<dbReference type="PANTHER" id="PTHR14879">
    <property type="entry name" value="CASPASE REGULATOR, RING FINGER DOMAIN-CONTAINING"/>
    <property type="match status" value="1"/>
</dbReference>
<accession>W7I4T6</accession>
<keyword evidence="1" id="KW-0863">Zinc-finger</keyword>
<dbReference type="AlphaFoldDB" id="W7I4T6"/>
<dbReference type="InterPro" id="IPR013083">
    <property type="entry name" value="Znf_RING/FYVE/PHD"/>
</dbReference>
<evidence type="ECO:0000313" key="4">
    <source>
        <dbReference type="EMBL" id="EWC43745.1"/>
    </source>
</evidence>
<dbReference type="SMART" id="SM00184">
    <property type="entry name" value="RING"/>
    <property type="match status" value="1"/>
</dbReference>
<feature type="region of interest" description="Disordered" evidence="2">
    <location>
        <begin position="310"/>
        <end position="345"/>
    </location>
</feature>
<organism evidence="4 5">
    <name type="scientific">Drechslerella stenobrocha 248</name>
    <dbReference type="NCBI Taxonomy" id="1043628"/>
    <lineage>
        <taxon>Eukaryota</taxon>
        <taxon>Fungi</taxon>
        <taxon>Dikarya</taxon>
        <taxon>Ascomycota</taxon>
        <taxon>Pezizomycotina</taxon>
        <taxon>Orbiliomycetes</taxon>
        <taxon>Orbiliales</taxon>
        <taxon>Orbiliaceae</taxon>
        <taxon>Drechslerella</taxon>
    </lineage>
</organism>
<dbReference type="Gene3D" id="3.30.40.10">
    <property type="entry name" value="Zinc/RING finger domain, C3HC4 (zinc finger)"/>
    <property type="match status" value="1"/>
</dbReference>
<dbReference type="HOGENOM" id="CLU_653867_0_0_1"/>
<feature type="region of interest" description="Disordered" evidence="2">
    <location>
        <begin position="165"/>
        <end position="196"/>
    </location>
</feature>
<dbReference type="PANTHER" id="PTHR14879:SF5">
    <property type="entry name" value="RING-TYPE DOMAIN-CONTAINING PROTEIN"/>
    <property type="match status" value="1"/>
</dbReference>
<keyword evidence="1" id="KW-0479">Metal-binding</keyword>
<dbReference type="SUPFAM" id="SSF57850">
    <property type="entry name" value="RING/U-box"/>
    <property type="match status" value="1"/>
</dbReference>
<reference evidence="4 5" key="1">
    <citation type="submission" date="2013-05" db="EMBL/GenBank/DDBJ databases">
        <title>Drechslerella stenobrocha genome reveals carnivorous origination and mechanical trapping mechanism of predatory fungi.</title>
        <authorList>
            <person name="Liu X."/>
            <person name="Zhang W."/>
            <person name="Liu K."/>
        </authorList>
    </citation>
    <scope>NUCLEOTIDE SEQUENCE [LARGE SCALE GENOMIC DNA]</scope>
    <source>
        <strain evidence="4 5">248</strain>
    </source>
</reference>
<evidence type="ECO:0000313" key="5">
    <source>
        <dbReference type="Proteomes" id="UP000024837"/>
    </source>
</evidence>
<dbReference type="Proteomes" id="UP000024837">
    <property type="component" value="Unassembled WGS sequence"/>
</dbReference>
<evidence type="ECO:0000256" key="2">
    <source>
        <dbReference type="SAM" id="MobiDB-lite"/>
    </source>
</evidence>
<dbReference type="InterPro" id="IPR051728">
    <property type="entry name" value="RING-FYVE_E3_ubiquitin-ligase"/>
</dbReference>
<name>W7I4T6_9PEZI</name>
<proteinExistence type="predicted"/>